<proteinExistence type="predicted"/>
<organism evidence="1 2">
    <name type="scientific">Haloarcula sebkhae</name>
    <dbReference type="NCBI Taxonomy" id="932660"/>
    <lineage>
        <taxon>Archaea</taxon>
        <taxon>Methanobacteriati</taxon>
        <taxon>Methanobacteriota</taxon>
        <taxon>Stenosarchaea group</taxon>
        <taxon>Halobacteria</taxon>
        <taxon>Halobacteriales</taxon>
        <taxon>Haloarculaceae</taxon>
        <taxon>Haloarcula</taxon>
    </lineage>
</organism>
<gene>
    <name evidence="1" type="ORF">GCM10009067_35320</name>
</gene>
<accession>A0A830EVV8</accession>
<evidence type="ECO:0000313" key="2">
    <source>
        <dbReference type="Proteomes" id="UP000614221"/>
    </source>
</evidence>
<dbReference type="AlphaFoldDB" id="A0A830EVV8"/>
<reference evidence="1" key="1">
    <citation type="journal article" date="2014" name="Int. J. Syst. Evol. Microbiol.">
        <title>Complete genome sequence of Corynebacterium casei LMG S-19264T (=DSM 44701T), isolated from a smear-ripened cheese.</title>
        <authorList>
            <consortium name="US DOE Joint Genome Institute (JGI-PGF)"/>
            <person name="Walter F."/>
            <person name="Albersmeier A."/>
            <person name="Kalinowski J."/>
            <person name="Ruckert C."/>
        </authorList>
    </citation>
    <scope>NUCLEOTIDE SEQUENCE</scope>
    <source>
        <strain evidence="1">JCM 19018</strain>
    </source>
</reference>
<reference evidence="1" key="2">
    <citation type="submission" date="2020-09" db="EMBL/GenBank/DDBJ databases">
        <authorList>
            <person name="Sun Q."/>
            <person name="Ohkuma M."/>
        </authorList>
    </citation>
    <scope>NUCLEOTIDE SEQUENCE</scope>
    <source>
        <strain evidence="1">JCM 19018</strain>
    </source>
</reference>
<evidence type="ECO:0000313" key="1">
    <source>
        <dbReference type="EMBL" id="GGK79937.1"/>
    </source>
</evidence>
<name>A0A830EVV8_9EURY</name>
<sequence>MRRSLFETLLKELLHLFVREGVPLLFRIKRFDHGQTTESGGSRLPVEITPQCRSSCFGD</sequence>
<dbReference type="Proteomes" id="UP000614221">
    <property type="component" value="Unassembled WGS sequence"/>
</dbReference>
<comment type="caution">
    <text evidence="1">The sequence shown here is derived from an EMBL/GenBank/DDBJ whole genome shotgun (WGS) entry which is preliminary data.</text>
</comment>
<dbReference type="EMBL" id="BMPD01000007">
    <property type="protein sequence ID" value="GGK79937.1"/>
    <property type="molecule type" value="Genomic_DNA"/>
</dbReference>
<protein>
    <submittedName>
        <fullName evidence="1">Uncharacterized protein</fullName>
    </submittedName>
</protein>